<protein>
    <recommendedName>
        <fullName evidence="2">F-box domain-containing protein</fullName>
    </recommendedName>
</protein>
<sequence length="763" mass="87164">MTNSTASNDSTLVRFIDKFKKRFSREVDKETNVAKNEAAIGKKEITPIGRLLAQEEYTTLAENVLLYLDTQSLVRCASVCKQLNQIISNSSIIQLKLRYVYHQHPLPTFNDEYSTTKSELQNISSTERNIHNLSPESAISFPVDIGLWSMLYQNKLFTGFAGTSEFANSLVMKPPDHWTMYNLPSNNKDQDKDKPSMLEKAIYAPYDEDVTNRIVVPKYDLMAYITKTPTAELDLLNPHTDSIRISFYRLNPHDNDNSPSSTSTPTEWEPIPHPDAKHPYLDIGSFPQEEDYSVGMIATGSRDTLLFFVGRNNGPPYSWTGILDWRKGLFCGGISTPGRIFEIGYLDENTLISCSAEILAQEIPVGMIEKYFTAKPVNQPCFMLWNAIADNDNSLDPDMIRWRYNKIPKCDLLSAFVIPTSKSRRYTAVRKGAEECLFVMNYAEIKSRCTFIPNLDQCNDPSMNPVKSSHSHSKSRFVNDNDYYEEGGIIGINIIGEIWTNSNPTSLQEYVYVNIILDSKGILSVLKKGKQNQMEPECLHYHSWRKYSMIWYDYSYENRFFDISGWKSVSIEFGQTPLVAQIQLGKSKNKNTIIKKGKINIRDFHPKSIMKQTRLLNQVNTSSFHELPIGTINSLYQYHSEFEFEPEQDGNLPVHSTSSTGNDSLTSNQSLYHTLPELTGDESSVRIKPDSPSRYVVLSKDVNNDIPKHEKEHLSYTEISGEIEIDMELDDTNNGKEKPIQFFYWDGKRILIHQSGRIDLISF</sequence>
<evidence type="ECO:0000313" key="3">
    <source>
        <dbReference type="EMBL" id="WWC89132.1"/>
    </source>
</evidence>
<dbReference type="Pfam" id="PF00646">
    <property type="entry name" value="F-box"/>
    <property type="match status" value="1"/>
</dbReference>
<evidence type="ECO:0000313" key="4">
    <source>
        <dbReference type="Proteomes" id="UP001355207"/>
    </source>
</evidence>
<proteinExistence type="predicted"/>
<reference evidence="3 4" key="1">
    <citation type="submission" date="2024-01" db="EMBL/GenBank/DDBJ databases">
        <title>Comparative genomics of Cryptococcus and Kwoniella reveals pathogenesis evolution and contrasting modes of karyotype evolution via chromosome fusion or intercentromeric recombination.</title>
        <authorList>
            <person name="Coelho M.A."/>
            <person name="David-Palma M."/>
            <person name="Shea T."/>
            <person name="Bowers K."/>
            <person name="McGinley-Smith S."/>
            <person name="Mohammad A.W."/>
            <person name="Gnirke A."/>
            <person name="Yurkov A.M."/>
            <person name="Nowrousian M."/>
            <person name="Sun S."/>
            <person name="Cuomo C.A."/>
            <person name="Heitman J."/>
        </authorList>
    </citation>
    <scope>NUCLEOTIDE SEQUENCE [LARGE SCALE GENOMIC DNA]</scope>
    <source>
        <strain evidence="3 4">CBS 6074</strain>
    </source>
</reference>
<dbReference type="InterPro" id="IPR036047">
    <property type="entry name" value="F-box-like_dom_sf"/>
</dbReference>
<evidence type="ECO:0000259" key="2">
    <source>
        <dbReference type="SMART" id="SM00256"/>
    </source>
</evidence>
<accession>A0AAX4JUQ8</accession>
<dbReference type="SMART" id="SM00256">
    <property type="entry name" value="FBOX"/>
    <property type="match status" value="1"/>
</dbReference>
<keyword evidence="4" id="KW-1185">Reference proteome</keyword>
<dbReference type="EMBL" id="CP144102">
    <property type="protein sequence ID" value="WWC89132.1"/>
    <property type="molecule type" value="Genomic_DNA"/>
</dbReference>
<feature type="region of interest" description="Disordered" evidence="1">
    <location>
        <begin position="647"/>
        <end position="668"/>
    </location>
</feature>
<feature type="domain" description="F-box" evidence="2">
    <location>
        <begin position="58"/>
        <end position="96"/>
    </location>
</feature>
<feature type="compositionally biased region" description="Low complexity" evidence="1">
    <location>
        <begin position="257"/>
        <end position="266"/>
    </location>
</feature>
<dbReference type="SUPFAM" id="SSF81383">
    <property type="entry name" value="F-box domain"/>
    <property type="match status" value="1"/>
</dbReference>
<dbReference type="RefSeq" id="XP_066075895.1">
    <property type="nucleotide sequence ID" value="XM_066219798.1"/>
</dbReference>
<dbReference type="GeneID" id="91094720"/>
<dbReference type="CDD" id="cd09917">
    <property type="entry name" value="F-box_SF"/>
    <property type="match status" value="1"/>
</dbReference>
<dbReference type="Gene3D" id="1.20.1280.50">
    <property type="match status" value="1"/>
</dbReference>
<organism evidence="3 4">
    <name type="scientific">Kwoniella dendrophila CBS 6074</name>
    <dbReference type="NCBI Taxonomy" id="1295534"/>
    <lineage>
        <taxon>Eukaryota</taxon>
        <taxon>Fungi</taxon>
        <taxon>Dikarya</taxon>
        <taxon>Basidiomycota</taxon>
        <taxon>Agaricomycotina</taxon>
        <taxon>Tremellomycetes</taxon>
        <taxon>Tremellales</taxon>
        <taxon>Cryptococcaceae</taxon>
        <taxon>Kwoniella</taxon>
    </lineage>
</organism>
<evidence type="ECO:0000256" key="1">
    <source>
        <dbReference type="SAM" id="MobiDB-lite"/>
    </source>
</evidence>
<name>A0AAX4JUQ8_9TREE</name>
<dbReference type="AlphaFoldDB" id="A0AAX4JUQ8"/>
<dbReference type="InterPro" id="IPR001810">
    <property type="entry name" value="F-box_dom"/>
</dbReference>
<gene>
    <name evidence="3" type="ORF">L201_004050</name>
</gene>
<feature type="compositionally biased region" description="Polar residues" evidence="1">
    <location>
        <begin position="654"/>
        <end position="668"/>
    </location>
</feature>
<dbReference type="Proteomes" id="UP001355207">
    <property type="component" value="Chromosome 5"/>
</dbReference>
<feature type="region of interest" description="Disordered" evidence="1">
    <location>
        <begin position="254"/>
        <end position="274"/>
    </location>
</feature>